<protein>
    <submittedName>
        <fullName evidence="1">Uncharacterized protein</fullName>
    </submittedName>
</protein>
<proteinExistence type="predicted"/>
<accession>A0AAP0G937</accession>
<organism evidence="1 2">
    <name type="scientific">Platanthera zijinensis</name>
    <dbReference type="NCBI Taxonomy" id="2320716"/>
    <lineage>
        <taxon>Eukaryota</taxon>
        <taxon>Viridiplantae</taxon>
        <taxon>Streptophyta</taxon>
        <taxon>Embryophyta</taxon>
        <taxon>Tracheophyta</taxon>
        <taxon>Spermatophyta</taxon>
        <taxon>Magnoliopsida</taxon>
        <taxon>Liliopsida</taxon>
        <taxon>Asparagales</taxon>
        <taxon>Orchidaceae</taxon>
        <taxon>Orchidoideae</taxon>
        <taxon>Orchideae</taxon>
        <taxon>Orchidinae</taxon>
        <taxon>Platanthera</taxon>
    </lineage>
</organism>
<keyword evidence="2" id="KW-1185">Reference proteome</keyword>
<evidence type="ECO:0000313" key="1">
    <source>
        <dbReference type="EMBL" id="KAK8945156.1"/>
    </source>
</evidence>
<name>A0AAP0G937_9ASPA</name>
<dbReference type="EMBL" id="JBBWWQ010000006">
    <property type="protein sequence ID" value="KAK8945156.1"/>
    <property type="molecule type" value="Genomic_DNA"/>
</dbReference>
<dbReference type="Proteomes" id="UP001418222">
    <property type="component" value="Unassembled WGS sequence"/>
</dbReference>
<dbReference type="AlphaFoldDB" id="A0AAP0G937"/>
<sequence>MIVYCMRFDLVYDQKCIGPPVEPPVEAPDIPPDLAPAMMSDLSIASFCKVSPRLSSFNPISLSQEKKEKNKQTLKNRSLIDSLIYLTNSRPDIENSVNILAREAVENKLIELEFYPTEDQKADILTKQLHRSRFVDLREMLGAPNMEKPLPRRRELWIRRRYFIQTLDDRMLSLDALEKLVWKNPPHQVLNIVNVLGYCSSFGVLCASGGHPDRSDLRYRDAAEFQDINYLLAQGEAKGRLEGPLANRQPTLWRILNSLLNKQYSHFKIGR</sequence>
<reference evidence="1 2" key="1">
    <citation type="journal article" date="2022" name="Nat. Plants">
        <title>Genomes of leafy and leafless Platanthera orchids illuminate the evolution of mycoheterotrophy.</title>
        <authorList>
            <person name="Li M.H."/>
            <person name="Liu K.W."/>
            <person name="Li Z."/>
            <person name="Lu H.C."/>
            <person name="Ye Q.L."/>
            <person name="Zhang D."/>
            <person name="Wang J.Y."/>
            <person name="Li Y.F."/>
            <person name="Zhong Z.M."/>
            <person name="Liu X."/>
            <person name="Yu X."/>
            <person name="Liu D.K."/>
            <person name="Tu X.D."/>
            <person name="Liu B."/>
            <person name="Hao Y."/>
            <person name="Liao X.Y."/>
            <person name="Jiang Y.T."/>
            <person name="Sun W.H."/>
            <person name="Chen J."/>
            <person name="Chen Y.Q."/>
            <person name="Ai Y."/>
            <person name="Zhai J.W."/>
            <person name="Wu S.S."/>
            <person name="Zhou Z."/>
            <person name="Hsiao Y.Y."/>
            <person name="Wu W.L."/>
            <person name="Chen Y.Y."/>
            <person name="Lin Y.F."/>
            <person name="Hsu J.L."/>
            <person name="Li C.Y."/>
            <person name="Wang Z.W."/>
            <person name="Zhao X."/>
            <person name="Zhong W.Y."/>
            <person name="Ma X.K."/>
            <person name="Ma L."/>
            <person name="Huang J."/>
            <person name="Chen G.Z."/>
            <person name="Huang M.Z."/>
            <person name="Huang L."/>
            <person name="Peng D.H."/>
            <person name="Luo Y.B."/>
            <person name="Zou S.Q."/>
            <person name="Chen S.P."/>
            <person name="Lan S."/>
            <person name="Tsai W.C."/>
            <person name="Van de Peer Y."/>
            <person name="Liu Z.J."/>
        </authorList>
    </citation>
    <scope>NUCLEOTIDE SEQUENCE [LARGE SCALE GENOMIC DNA]</scope>
    <source>
        <strain evidence="1">Lor287</strain>
    </source>
</reference>
<evidence type="ECO:0000313" key="2">
    <source>
        <dbReference type="Proteomes" id="UP001418222"/>
    </source>
</evidence>
<gene>
    <name evidence="1" type="ORF">KSP39_PZI008024</name>
</gene>
<comment type="caution">
    <text evidence="1">The sequence shown here is derived from an EMBL/GenBank/DDBJ whole genome shotgun (WGS) entry which is preliminary data.</text>
</comment>